<dbReference type="Pfam" id="PF03101">
    <property type="entry name" value="FAR1"/>
    <property type="match status" value="1"/>
</dbReference>
<sequence>MLDTEKSRRVADDAKDQGSSLANVRSIEEPNSSNRCEAGVTAEDLAIAEFDSVEEAYARYVEHARVTEFAVRKGDSGRDNEGNVVRKFFFCNREGLWGKKHYERIDRQRAHKPITRTNCNARIVVHLDKGCGKWKMKSFVADHNHELAPADHTNIMAPHRHMSEGDKAHFCAGVRTTSRCEEINSSLKKFIRSGNCLLELVENLDRVVKDYWNNQFMADFKCLYSEPVMTTGLESIEKTVSKVYTREIFFEVKKQIESVAALLVLHHETYGTIQKFMLRKFRRPRRVYTVLYDSSFENYECSYKGVAEAIIGVKMQKHKVGTVPVADPEKAFRVRYGSLWSACMSMCYIATQDGDTYENVLSQVAKLTKEIESVGPRGGRNRFGRAGDDHVNMLDPTIVKSKGAPRGSTNVKMGRRCRRCNGLGHDRRNCTTRNEQPDDEVVGTMNSKSQISCKRVRRALELSAWTMSLFLNNSYRIGHKGPYYLNI</sequence>
<evidence type="ECO:0000313" key="3">
    <source>
        <dbReference type="EMBL" id="RYQ98996.1"/>
    </source>
</evidence>
<evidence type="ECO:0000256" key="1">
    <source>
        <dbReference type="SAM" id="MobiDB-lite"/>
    </source>
</evidence>
<dbReference type="InterPro" id="IPR004330">
    <property type="entry name" value="FAR1_DNA_bnd_dom"/>
</dbReference>
<dbReference type="EMBL" id="SDMP01000017">
    <property type="protein sequence ID" value="RYQ98996.1"/>
    <property type="molecule type" value="Genomic_DNA"/>
</dbReference>
<organism evidence="3 4">
    <name type="scientific">Arachis hypogaea</name>
    <name type="common">Peanut</name>
    <dbReference type="NCBI Taxonomy" id="3818"/>
    <lineage>
        <taxon>Eukaryota</taxon>
        <taxon>Viridiplantae</taxon>
        <taxon>Streptophyta</taxon>
        <taxon>Embryophyta</taxon>
        <taxon>Tracheophyta</taxon>
        <taxon>Spermatophyta</taxon>
        <taxon>Magnoliopsida</taxon>
        <taxon>eudicotyledons</taxon>
        <taxon>Gunneridae</taxon>
        <taxon>Pentapetalae</taxon>
        <taxon>rosids</taxon>
        <taxon>fabids</taxon>
        <taxon>Fabales</taxon>
        <taxon>Fabaceae</taxon>
        <taxon>Papilionoideae</taxon>
        <taxon>50 kb inversion clade</taxon>
        <taxon>dalbergioids sensu lato</taxon>
        <taxon>Dalbergieae</taxon>
        <taxon>Pterocarpus clade</taxon>
        <taxon>Arachis</taxon>
    </lineage>
</organism>
<name>A0A444YAS6_ARAHY</name>
<dbReference type="AlphaFoldDB" id="A0A444YAS6"/>
<feature type="region of interest" description="Disordered" evidence="1">
    <location>
        <begin position="1"/>
        <end position="36"/>
    </location>
</feature>
<feature type="compositionally biased region" description="Polar residues" evidence="1">
    <location>
        <begin position="17"/>
        <end position="35"/>
    </location>
</feature>
<feature type="compositionally biased region" description="Basic and acidic residues" evidence="1">
    <location>
        <begin position="1"/>
        <end position="16"/>
    </location>
</feature>
<evidence type="ECO:0000259" key="2">
    <source>
        <dbReference type="Pfam" id="PF03101"/>
    </source>
</evidence>
<protein>
    <recommendedName>
        <fullName evidence="2">FAR1 domain-containing protein</fullName>
    </recommendedName>
</protein>
<keyword evidence="4" id="KW-1185">Reference proteome</keyword>
<comment type="caution">
    <text evidence="3">The sequence shown here is derived from an EMBL/GenBank/DDBJ whole genome shotgun (WGS) entry which is preliminary data.</text>
</comment>
<evidence type="ECO:0000313" key="4">
    <source>
        <dbReference type="Proteomes" id="UP000289738"/>
    </source>
</evidence>
<dbReference type="PANTHER" id="PTHR47718">
    <property type="entry name" value="OS01G0519700 PROTEIN"/>
    <property type="match status" value="1"/>
</dbReference>
<accession>A0A444YAS6</accession>
<feature type="domain" description="FAR1" evidence="2">
    <location>
        <begin position="60"/>
        <end position="149"/>
    </location>
</feature>
<proteinExistence type="predicted"/>
<dbReference type="PANTHER" id="PTHR47718:SF13">
    <property type="entry name" value="OS09G0290500 PROTEIN"/>
    <property type="match status" value="1"/>
</dbReference>
<reference evidence="3 4" key="1">
    <citation type="submission" date="2019-01" db="EMBL/GenBank/DDBJ databases">
        <title>Sequencing of cultivated peanut Arachis hypogaea provides insights into genome evolution and oil improvement.</title>
        <authorList>
            <person name="Chen X."/>
        </authorList>
    </citation>
    <scope>NUCLEOTIDE SEQUENCE [LARGE SCALE GENOMIC DNA]</scope>
    <source>
        <strain evidence="4">cv. Fuhuasheng</strain>
        <tissue evidence="3">Leaves</tissue>
    </source>
</reference>
<gene>
    <name evidence="3" type="ORF">Ahy_B07g086845</name>
</gene>
<dbReference type="Proteomes" id="UP000289738">
    <property type="component" value="Chromosome B07"/>
</dbReference>